<organism evidence="6 7">
    <name type="scientific">Iphiclides podalirius</name>
    <name type="common">scarce swallowtail</name>
    <dbReference type="NCBI Taxonomy" id="110791"/>
    <lineage>
        <taxon>Eukaryota</taxon>
        <taxon>Metazoa</taxon>
        <taxon>Ecdysozoa</taxon>
        <taxon>Arthropoda</taxon>
        <taxon>Hexapoda</taxon>
        <taxon>Insecta</taxon>
        <taxon>Pterygota</taxon>
        <taxon>Neoptera</taxon>
        <taxon>Endopterygota</taxon>
        <taxon>Lepidoptera</taxon>
        <taxon>Glossata</taxon>
        <taxon>Ditrysia</taxon>
        <taxon>Papilionoidea</taxon>
        <taxon>Papilionidae</taxon>
        <taxon>Papilioninae</taxon>
        <taxon>Iphiclides</taxon>
    </lineage>
</organism>
<evidence type="ECO:0000313" key="7">
    <source>
        <dbReference type="Proteomes" id="UP000837857"/>
    </source>
</evidence>
<comment type="similarity">
    <text evidence="2">Belongs to the peptidase S1 family. CLIP subfamily.</text>
</comment>
<evidence type="ECO:0000313" key="6">
    <source>
        <dbReference type="EMBL" id="CAH2054899.1"/>
    </source>
</evidence>
<dbReference type="Proteomes" id="UP000837857">
    <property type="component" value="Chromosome 21"/>
</dbReference>
<dbReference type="InterPro" id="IPR033116">
    <property type="entry name" value="TRYPSIN_SER"/>
</dbReference>
<evidence type="ECO:0000256" key="1">
    <source>
        <dbReference type="ARBA" id="ARBA00023157"/>
    </source>
</evidence>
<evidence type="ECO:0000256" key="4">
    <source>
        <dbReference type="SAM" id="SignalP"/>
    </source>
</evidence>
<keyword evidence="4" id="KW-0732">Signal</keyword>
<dbReference type="PANTHER" id="PTHR24256">
    <property type="entry name" value="TRYPTASE-RELATED"/>
    <property type="match status" value="1"/>
</dbReference>
<protein>
    <recommendedName>
        <fullName evidence="5">Peptidase S1 domain-containing protein</fullName>
    </recommendedName>
</protein>
<accession>A0ABN8IDN9</accession>
<dbReference type="InterPro" id="IPR001314">
    <property type="entry name" value="Peptidase_S1A"/>
</dbReference>
<feature type="domain" description="Peptidase S1" evidence="5">
    <location>
        <begin position="39"/>
        <end position="289"/>
    </location>
</feature>
<dbReference type="Gene3D" id="2.40.10.10">
    <property type="entry name" value="Trypsin-like serine proteases"/>
    <property type="match status" value="1"/>
</dbReference>
<name>A0ABN8IDN9_9NEOP</name>
<dbReference type="SUPFAM" id="SSF50494">
    <property type="entry name" value="Trypsin-like serine proteases"/>
    <property type="match status" value="1"/>
</dbReference>
<proteinExistence type="inferred from homology"/>
<keyword evidence="3" id="KW-0645">Protease</keyword>
<keyword evidence="3" id="KW-0378">Hydrolase</keyword>
<evidence type="ECO:0000259" key="5">
    <source>
        <dbReference type="PROSITE" id="PS50240"/>
    </source>
</evidence>
<dbReference type="InterPro" id="IPR051487">
    <property type="entry name" value="Ser/Thr_Proteases_Immune/Dev"/>
</dbReference>
<gene>
    <name evidence="6" type="ORF">IPOD504_LOCUS8837</name>
</gene>
<dbReference type="CDD" id="cd00190">
    <property type="entry name" value="Tryp_SPc"/>
    <property type="match status" value="1"/>
</dbReference>
<dbReference type="EMBL" id="OW152833">
    <property type="protein sequence ID" value="CAH2054899.1"/>
    <property type="molecule type" value="Genomic_DNA"/>
</dbReference>
<evidence type="ECO:0000256" key="2">
    <source>
        <dbReference type="ARBA" id="ARBA00024195"/>
    </source>
</evidence>
<feature type="signal peptide" evidence="4">
    <location>
        <begin position="1"/>
        <end position="19"/>
    </location>
</feature>
<dbReference type="InterPro" id="IPR001254">
    <property type="entry name" value="Trypsin_dom"/>
</dbReference>
<dbReference type="PROSITE" id="PS00134">
    <property type="entry name" value="TRYPSIN_HIS"/>
    <property type="match status" value="1"/>
</dbReference>
<dbReference type="SMART" id="SM00020">
    <property type="entry name" value="Tryp_SPc"/>
    <property type="match status" value="1"/>
</dbReference>
<dbReference type="PRINTS" id="PR00722">
    <property type="entry name" value="CHYMOTRYPSIN"/>
</dbReference>
<dbReference type="PROSITE" id="PS50240">
    <property type="entry name" value="TRYPSIN_DOM"/>
    <property type="match status" value="1"/>
</dbReference>
<feature type="non-terminal residue" evidence="6">
    <location>
        <position position="313"/>
    </location>
</feature>
<dbReference type="InterPro" id="IPR018114">
    <property type="entry name" value="TRYPSIN_HIS"/>
</dbReference>
<feature type="chain" id="PRO_5045948997" description="Peptidase S1 domain-containing protein" evidence="4">
    <location>
        <begin position="20"/>
        <end position="313"/>
    </location>
</feature>
<keyword evidence="3" id="KW-0720">Serine protease</keyword>
<sequence length="313" mass="34969">MFLKYFTILSTIATTTVLCEERKASTKESLGKFHAQLTIVNGYPATVGQIPYFVSIKEPVRRYNSERMLWKNLCGGSIISVNKVLTAAHCFEVYNYKYLREPSALRVVAGNIRNFILHSGSEVTEPENQWRAILRIVLHAYFSFPKNDIALVFVRNWVYGDYISYVVPANVTKDYDGPCHAVGFGMIGHGMTETASHVLLVASIEVMERWRCSVLWSVNMDAHVCSDSSLTDVARGDSGGPLVCKGTGDPAEVPGKDLLVGVVSGKSFDKTTLYTRVSAHKDWIQRDAATKFTSSFYLTLVICLFRLYDVYGI</sequence>
<evidence type="ECO:0000256" key="3">
    <source>
        <dbReference type="RuleBase" id="RU363034"/>
    </source>
</evidence>
<dbReference type="InterPro" id="IPR009003">
    <property type="entry name" value="Peptidase_S1_PA"/>
</dbReference>
<reference evidence="6" key="1">
    <citation type="submission" date="2022-03" db="EMBL/GenBank/DDBJ databases">
        <authorList>
            <person name="Martin H S."/>
        </authorList>
    </citation>
    <scope>NUCLEOTIDE SEQUENCE</scope>
</reference>
<keyword evidence="7" id="KW-1185">Reference proteome</keyword>
<dbReference type="PROSITE" id="PS00135">
    <property type="entry name" value="TRYPSIN_SER"/>
    <property type="match status" value="1"/>
</dbReference>
<dbReference type="Pfam" id="PF00089">
    <property type="entry name" value="Trypsin"/>
    <property type="match status" value="1"/>
</dbReference>
<keyword evidence="1" id="KW-1015">Disulfide bond</keyword>
<dbReference type="InterPro" id="IPR043504">
    <property type="entry name" value="Peptidase_S1_PA_chymotrypsin"/>
</dbReference>